<sequence>MDNLLAWFVTGKEPPSRVLVLEVDGSFHMEVSQWNDDLRRSRRIMTRDRVVVRCSAYELRHEMPEVARDLIALGVPGRVPDSAA</sequence>
<evidence type="ECO:0000313" key="2">
    <source>
        <dbReference type="Proteomes" id="UP000199004"/>
    </source>
</evidence>
<dbReference type="EMBL" id="FNIC01000005">
    <property type="protein sequence ID" value="SDN98727.1"/>
    <property type="molecule type" value="Genomic_DNA"/>
</dbReference>
<reference evidence="1 2" key="1">
    <citation type="submission" date="2016-10" db="EMBL/GenBank/DDBJ databases">
        <authorList>
            <person name="de Groot N.N."/>
        </authorList>
    </citation>
    <scope>NUCLEOTIDE SEQUENCE [LARGE SCALE GENOMIC DNA]</scope>
    <source>
        <strain evidence="1 2">CGMCC 1.11147</strain>
    </source>
</reference>
<evidence type="ECO:0000313" key="1">
    <source>
        <dbReference type="EMBL" id="SDN98727.1"/>
    </source>
</evidence>
<dbReference type="STRING" id="1005944.SAMN05192576_3162"/>
<organism evidence="1 2">
    <name type="scientific">Nocardioides szechwanensis</name>
    <dbReference type="NCBI Taxonomy" id="1005944"/>
    <lineage>
        <taxon>Bacteria</taxon>
        <taxon>Bacillati</taxon>
        <taxon>Actinomycetota</taxon>
        <taxon>Actinomycetes</taxon>
        <taxon>Propionibacteriales</taxon>
        <taxon>Nocardioidaceae</taxon>
        <taxon>Nocardioides</taxon>
    </lineage>
</organism>
<proteinExistence type="predicted"/>
<gene>
    <name evidence="1" type="ORF">SAMN05192576_3162</name>
</gene>
<dbReference type="OrthoDB" id="3209715at2"/>
<accession>A0A1H0FVN4</accession>
<evidence type="ECO:0008006" key="3">
    <source>
        <dbReference type="Google" id="ProtNLM"/>
    </source>
</evidence>
<keyword evidence="2" id="KW-1185">Reference proteome</keyword>
<dbReference type="Proteomes" id="UP000199004">
    <property type="component" value="Unassembled WGS sequence"/>
</dbReference>
<dbReference type="AlphaFoldDB" id="A0A1H0FVN4"/>
<name>A0A1H0FVN4_9ACTN</name>
<dbReference type="RefSeq" id="WP_091025761.1">
    <property type="nucleotide sequence ID" value="NZ_BKAE01000020.1"/>
</dbReference>
<protein>
    <recommendedName>
        <fullName evidence="3">DUF559 domain-containing protein</fullName>
    </recommendedName>
</protein>